<dbReference type="Proteomes" id="UP001476247">
    <property type="component" value="Unassembled WGS sequence"/>
</dbReference>
<organism evidence="1 2">
    <name type="scientific">Helicostylum pulchrum</name>
    <dbReference type="NCBI Taxonomy" id="562976"/>
    <lineage>
        <taxon>Eukaryota</taxon>
        <taxon>Fungi</taxon>
        <taxon>Fungi incertae sedis</taxon>
        <taxon>Mucoromycota</taxon>
        <taxon>Mucoromycotina</taxon>
        <taxon>Mucoromycetes</taxon>
        <taxon>Mucorales</taxon>
        <taxon>Mucorineae</taxon>
        <taxon>Mucoraceae</taxon>
        <taxon>Helicostylum</taxon>
    </lineage>
</organism>
<evidence type="ECO:0000313" key="1">
    <source>
        <dbReference type="EMBL" id="GAA5804843.1"/>
    </source>
</evidence>
<accession>A0ABP9YD13</accession>
<sequence>MNMAYYNDRDIVDAYFRKIALHFTQLKSVSYNSDLEDEIWTVIENEWSRGRFSKLQVTPFDMIFPKYNGIVQYNAIAWSLRNNLRELSVYDVHPAPTQKTEILSHFTTLDTIYFKFRDFKNLYTIDQRIKKMRYVRSIDVDCFWSTNDTYHTPIQIKPAVHILPQIKQLDIRRFLYDSDIYPYIMEMFSGLDRINLLVKDSN</sequence>
<protein>
    <submittedName>
        <fullName evidence="1">Uncharacterized protein</fullName>
    </submittedName>
</protein>
<evidence type="ECO:0000313" key="2">
    <source>
        <dbReference type="Proteomes" id="UP001476247"/>
    </source>
</evidence>
<reference evidence="1 2" key="1">
    <citation type="submission" date="2024-04" db="EMBL/GenBank/DDBJ databases">
        <title>genome sequences of Mucor flavus KT1a and Helicostylum pulchrum KT1b strains isolation_sourced from the surface of a dry-aged beef.</title>
        <authorList>
            <person name="Toyotome T."/>
            <person name="Hosono M."/>
            <person name="Torimaru M."/>
            <person name="Fukuda K."/>
            <person name="Mikami N."/>
        </authorList>
    </citation>
    <scope>NUCLEOTIDE SEQUENCE [LARGE SCALE GENOMIC DNA]</scope>
    <source>
        <strain evidence="1 2">KT1b</strain>
    </source>
</reference>
<keyword evidence="2" id="KW-1185">Reference proteome</keyword>
<name>A0ABP9YD13_9FUNG</name>
<comment type="caution">
    <text evidence="1">The sequence shown here is derived from an EMBL/GenBank/DDBJ whole genome shotgun (WGS) entry which is preliminary data.</text>
</comment>
<dbReference type="EMBL" id="BAABUJ010000039">
    <property type="protein sequence ID" value="GAA5804843.1"/>
    <property type="molecule type" value="Genomic_DNA"/>
</dbReference>
<gene>
    <name evidence="1" type="ORF">HPULCUR_010351</name>
</gene>
<proteinExistence type="predicted"/>